<dbReference type="KEGG" id="amr:AM1_2947"/>
<proteinExistence type="predicted"/>
<dbReference type="STRING" id="329726.AM1_2947"/>
<evidence type="ECO:0000313" key="2">
    <source>
        <dbReference type="EMBL" id="ABW27944.1"/>
    </source>
</evidence>
<dbReference type="EMBL" id="CP000828">
    <property type="protein sequence ID" value="ABW27944.1"/>
    <property type="molecule type" value="Genomic_DNA"/>
</dbReference>
<protein>
    <recommendedName>
        <fullName evidence="4">DUF4335 domain-containing protein</fullName>
    </recommendedName>
</protein>
<keyword evidence="3" id="KW-1185">Reference proteome</keyword>
<sequence>MTIQRPFILPNCTLNLEGISNSITDAALGESLDVLLRLECQFGDLKKPLIGGLDLLNSLIQATNQCTQSWMSGVPHRRLAKLNQDQSAVHLLPKEEDGFELTIPLELLNEAPSDADDPVRVGLTTIQLFDLVEALDQLLADQQTLPNLSLAVRPLSRSEAASGQALQKSTSAVLGAASVAIAASIFYLLPVPKASPPPKDPPKTAPTSTESPAPGTAPPGVPPIQVSPSPEESPAASPSPENTEASPSPEASPEPEESP</sequence>
<reference evidence="2 3" key="1">
    <citation type="journal article" date="2008" name="Proc. Natl. Acad. Sci. U.S.A.">
        <title>Niche adaptation and genome expansion in the chlorophyll d-producing cyanobacterium Acaryochloris marina.</title>
        <authorList>
            <person name="Swingley W.D."/>
            <person name="Chen M."/>
            <person name="Cheung P.C."/>
            <person name="Conrad A.L."/>
            <person name="Dejesa L.C."/>
            <person name="Hao J."/>
            <person name="Honchak B.M."/>
            <person name="Karbach L.E."/>
            <person name="Kurdoglu A."/>
            <person name="Lahiri S."/>
            <person name="Mastrian S.D."/>
            <person name="Miyashita H."/>
            <person name="Page L."/>
            <person name="Ramakrishna P."/>
            <person name="Satoh S."/>
            <person name="Sattley W.M."/>
            <person name="Shimada Y."/>
            <person name="Taylor H.L."/>
            <person name="Tomo T."/>
            <person name="Tsuchiya T."/>
            <person name="Wang Z.T."/>
            <person name="Raymond J."/>
            <person name="Mimuro M."/>
            <person name="Blankenship R.E."/>
            <person name="Touchman J.W."/>
        </authorList>
    </citation>
    <scope>NUCLEOTIDE SEQUENCE [LARGE SCALE GENOMIC DNA]</scope>
    <source>
        <strain evidence="3">MBIC 11017</strain>
    </source>
</reference>
<evidence type="ECO:0008006" key="4">
    <source>
        <dbReference type="Google" id="ProtNLM"/>
    </source>
</evidence>
<accession>B0CBF9</accession>
<dbReference type="RefSeq" id="WP_012163378.1">
    <property type="nucleotide sequence ID" value="NC_009925.1"/>
</dbReference>
<dbReference type="InterPro" id="IPR025569">
    <property type="entry name" value="DUF4335"/>
</dbReference>
<dbReference type="OrthoDB" id="423373at2"/>
<organism evidence="2 3">
    <name type="scientific">Acaryochloris marina (strain MBIC 11017)</name>
    <dbReference type="NCBI Taxonomy" id="329726"/>
    <lineage>
        <taxon>Bacteria</taxon>
        <taxon>Bacillati</taxon>
        <taxon>Cyanobacteriota</taxon>
        <taxon>Cyanophyceae</taxon>
        <taxon>Acaryochloridales</taxon>
        <taxon>Acaryochloridaceae</taxon>
        <taxon>Acaryochloris</taxon>
    </lineage>
</organism>
<evidence type="ECO:0000313" key="3">
    <source>
        <dbReference type="Proteomes" id="UP000000268"/>
    </source>
</evidence>
<feature type="compositionally biased region" description="Low complexity" evidence="1">
    <location>
        <begin position="205"/>
        <end position="214"/>
    </location>
</feature>
<evidence type="ECO:0000256" key="1">
    <source>
        <dbReference type="SAM" id="MobiDB-lite"/>
    </source>
</evidence>
<dbReference type="eggNOG" id="COG3468">
    <property type="taxonomic scope" value="Bacteria"/>
</dbReference>
<gene>
    <name evidence="2" type="ordered locus">AM1_2947</name>
</gene>
<feature type="region of interest" description="Disordered" evidence="1">
    <location>
        <begin position="193"/>
        <end position="259"/>
    </location>
</feature>
<dbReference type="Pfam" id="PF14233">
    <property type="entry name" value="DUF4335"/>
    <property type="match status" value="1"/>
</dbReference>
<dbReference type="AlphaFoldDB" id="B0CBF9"/>
<dbReference type="Proteomes" id="UP000000268">
    <property type="component" value="Chromosome"/>
</dbReference>
<name>B0CBF9_ACAM1</name>
<dbReference type="HOGENOM" id="CLU_1249682_0_0_3"/>
<feature type="compositionally biased region" description="Low complexity" evidence="1">
    <location>
        <begin position="227"/>
        <end position="251"/>
    </location>
</feature>